<dbReference type="AlphaFoldDB" id="A0A086TIG4"/>
<proteinExistence type="predicted"/>
<organism evidence="2 3">
    <name type="scientific">Podila verticillata NRRL 6337</name>
    <dbReference type="NCBI Taxonomy" id="1069443"/>
    <lineage>
        <taxon>Eukaryota</taxon>
        <taxon>Fungi</taxon>
        <taxon>Fungi incertae sedis</taxon>
        <taxon>Mucoromycota</taxon>
        <taxon>Mortierellomycotina</taxon>
        <taxon>Mortierellomycetes</taxon>
        <taxon>Mortierellales</taxon>
        <taxon>Mortierellaceae</taxon>
        <taxon>Podila</taxon>
    </lineage>
</organism>
<dbReference type="OrthoDB" id="10582457at2759"/>
<name>A0A086TIG4_9FUNG</name>
<reference evidence="2 3" key="1">
    <citation type="submission" date="2011-02" db="EMBL/GenBank/DDBJ databases">
        <title>The Genome Sequence of Mortierella verticillata NRRL 6337.</title>
        <authorList>
            <consortium name="The Broad Institute Genome Sequencing Platform"/>
            <person name="Russ C."/>
            <person name="Cuomo C."/>
            <person name="Burger G."/>
            <person name="Gray M.W."/>
            <person name="Holland P.W.H."/>
            <person name="King N."/>
            <person name="Lang F.B.F."/>
            <person name="Roger A.J."/>
            <person name="Ruiz-Trillo I."/>
            <person name="Young S.K."/>
            <person name="Zeng Q."/>
            <person name="Gargeya S."/>
            <person name="Alvarado L."/>
            <person name="Berlin A."/>
            <person name="Chapman S.B."/>
            <person name="Chen Z."/>
            <person name="Freedman E."/>
            <person name="Gellesch M."/>
            <person name="Goldberg J."/>
            <person name="Griggs A."/>
            <person name="Gujja S."/>
            <person name="Heilman E."/>
            <person name="Heiman D."/>
            <person name="Howarth C."/>
            <person name="Mehta T."/>
            <person name="Neiman D."/>
            <person name="Pearson M."/>
            <person name="Roberts A."/>
            <person name="Saif S."/>
            <person name="Shea T."/>
            <person name="Shenoy N."/>
            <person name="Sisk P."/>
            <person name="Stolte C."/>
            <person name="Sykes S."/>
            <person name="White J."/>
            <person name="Yandava C."/>
            <person name="Haas B."/>
            <person name="Nusbaum C."/>
            <person name="Birren B."/>
        </authorList>
    </citation>
    <scope>NUCLEOTIDE SEQUENCE [LARGE SCALE GENOMIC DNA]</scope>
    <source>
        <strain evidence="2 3">NRRL 6337</strain>
    </source>
</reference>
<feature type="region of interest" description="Disordered" evidence="1">
    <location>
        <begin position="1"/>
        <end position="43"/>
    </location>
</feature>
<feature type="compositionally biased region" description="Basic and acidic residues" evidence="1">
    <location>
        <begin position="27"/>
        <end position="43"/>
    </location>
</feature>
<gene>
    <name evidence="2" type="ORF">MVEG_12426</name>
</gene>
<evidence type="ECO:0000313" key="3">
    <source>
        <dbReference type="Proteomes" id="UP000243308"/>
    </source>
</evidence>
<feature type="region of interest" description="Disordered" evidence="1">
    <location>
        <begin position="187"/>
        <end position="206"/>
    </location>
</feature>
<sequence>MAPNNRPTRSKSAGRRTGEDQVGQQVRTEEAARHEAARDQEHRVGMSAAIAASTADFRAAANSVAAAVVAAARPGAGAGIAEQSSERALSENEFREGTPVDQAELEALGGSTTLNSDASTMIAASLSPVSVHEGRGYDRAKVERQVMQYWRDEEDRELAGTSRGHAARGAVETGSILEATGAQATGDVGEDCKGKQKMGQAGVSHHRLTEEQDRLGQEELDQEPPYAHVESGHGATEQLFRGQRHVKEMQRRQREERKRQHDEELARERCAREMHQAAWSEAENLRLNAEILREHYQYLMEASSYVLAEMHKEATEVQRAEQWRRWGEVKTALDDVHRRMRWNDTLVARAKSFQAVSDLAMRPEPAGALYFDTDDMDTSS</sequence>
<protein>
    <submittedName>
        <fullName evidence="2">Uncharacterized protein</fullName>
    </submittedName>
</protein>
<dbReference type="EMBL" id="KN042451">
    <property type="protein sequence ID" value="KFH61741.1"/>
    <property type="molecule type" value="Genomic_DNA"/>
</dbReference>
<evidence type="ECO:0000313" key="2">
    <source>
        <dbReference type="EMBL" id="KFH61741.1"/>
    </source>
</evidence>
<accession>A0A086TIG4</accession>
<evidence type="ECO:0000256" key="1">
    <source>
        <dbReference type="SAM" id="MobiDB-lite"/>
    </source>
</evidence>
<keyword evidence="3" id="KW-1185">Reference proteome</keyword>
<dbReference type="Proteomes" id="UP000243308">
    <property type="component" value="Unassembled WGS sequence"/>
</dbReference>